<feature type="active site" description="Charge relay system" evidence="5">
    <location>
        <position position="347"/>
    </location>
</feature>
<protein>
    <submittedName>
        <fullName evidence="11">Serine protease</fullName>
    </submittedName>
</protein>
<evidence type="ECO:0000259" key="10">
    <source>
        <dbReference type="Pfam" id="PF05922"/>
    </source>
</evidence>
<dbReference type="FunFam" id="3.40.50.200:FF:000007">
    <property type="entry name" value="Subtilisin-like serine protease"/>
    <property type="match status" value="1"/>
</dbReference>
<dbReference type="InterPro" id="IPR023827">
    <property type="entry name" value="Peptidase_S8_Asp-AS"/>
</dbReference>
<dbReference type="InterPro" id="IPR010259">
    <property type="entry name" value="S8pro/Inhibitor_I9"/>
</dbReference>
<feature type="region of interest" description="Disordered" evidence="7">
    <location>
        <begin position="172"/>
        <end position="195"/>
    </location>
</feature>
<evidence type="ECO:0000256" key="1">
    <source>
        <dbReference type="ARBA" id="ARBA00011073"/>
    </source>
</evidence>
<sequence length="403" mass="41531">MRFLTVLCTICTVLPVFAGPTLVPIGVSIEIYPGEKAGGHIVRLEDGAPREDIVSLVTGLLAGKPGNLGITHEYDAVFSGFAGRFDALTLAALQITPGVASITEDGIVRTTEIVTQRDAPWGLARLSSKSRLAGNADALDYAYHFDSKAGEGIDIYIIDTGIRTSHQDFGGRAEWSYPDSESSAQQADGNGHGTHCAGTAAGGRYGVAKKAKIYAVKVLSDDGTGTTSDVIAGMNHVIGQKKASGRPTVASMSLGGLPNSAMDSAAEAMVRAGVHLVVAAGNSYSLAETSSPARVKAVITVGASDIKDARATFSNFGPVVDVFAPGVDITSAWNTADNGTAVLSGTSMATPHIAGLVAYLLSLEGEDISPAAMSQRIKDLALKGQLTGIPPLTANRLAYNGLS</sequence>
<gene>
    <name evidence="11" type="ORF">FA13DRAFT_1804238</name>
</gene>
<dbReference type="GO" id="GO:0004252">
    <property type="term" value="F:serine-type endopeptidase activity"/>
    <property type="evidence" value="ECO:0007669"/>
    <property type="project" value="UniProtKB-UniRule"/>
</dbReference>
<dbReference type="InterPro" id="IPR022398">
    <property type="entry name" value="Peptidase_S8_His-AS"/>
</dbReference>
<feature type="active site" description="Charge relay system" evidence="5">
    <location>
        <position position="192"/>
    </location>
</feature>
<dbReference type="SUPFAM" id="SSF52743">
    <property type="entry name" value="Subtilisin-like"/>
    <property type="match status" value="1"/>
</dbReference>
<keyword evidence="3 5" id="KW-0378">Hydrolase</keyword>
<evidence type="ECO:0000256" key="2">
    <source>
        <dbReference type="ARBA" id="ARBA00022670"/>
    </source>
</evidence>
<keyword evidence="12" id="KW-1185">Reference proteome</keyword>
<dbReference type="Pfam" id="PF00082">
    <property type="entry name" value="Peptidase_S8"/>
    <property type="match status" value="1"/>
</dbReference>
<dbReference type="PROSITE" id="PS00138">
    <property type="entry name" value="SUBTILASE_SER"/>
    <property type="match status" value="1"/>
</dbReference>
<comment type="similarity">
    <text evidence="1 5 6">Belongs to the peptidase S8 family.</text>
</comment>
<dbReference type="STRING" id="71717.A0A4Y7S8M8"/>
<keyword evidence="2 5" id="KW-0645">Protease</keyword>
<reference evidence="11 12" key="1">
    <citation type="journal article" date="2019" name="Nat. Ecol. Evol.">
        <title>Megaphylogeny resolves global patterns of mushroom evolution.</title>
        <authorList>
            <person name="Varga T."/>
            <person name="Krizsan K."/>
            <person name="Foldi C."/>
            <person name="Dima B."/>
            <person name="Sanchez-Garcia M."/>
            <person name="Sanchez-Ramirez S."/>
            <person name="Szollosi G.J."/>
            <person name="Szarkandi J.G."/>
            <person name="Papp V."/>
            <person name="Albert L."/>
            <person name="Andreopoulos W."/>
            <person name="Angelini C."/>
            <person name="Antonin V."/>
            <person name="Barry K.W."/>
            <person name="Bougher N.L."/>
            <person name="Buchanan P."/>
            <person name="Buyck B."/>
            <person name="Bense V."/>
            <person name="Catcheside P."/>
            <person name="Chovatia M."/>
            <person name="Cooper J."/>
            <person name="Damon W."/>
            <person name="Desjardin D."/>
            <person name="Finy P."/>
            <person name="Geml J."/>
            <person name="Haridas S."/>
            <person name="Hughes K."/>
            <person name="Justo A."/>
            <person name="Karasinski D."/>
            <person name="Kautmanova I."/>
            <person name="Kiss B."/>
            <person name="Kocsube S."/>
            <person name="Kotiranta H."/>
            <person name="LaButti K.M."/>
            <person name="Lechner B.E."/>
            <person name="Liimatainen K."/>
            <person name="Lipzen A."/>
            <person name="Lukacs Z."/>
            <person name="Mihaltcheva S."/>
            <person name="Morgado L.N."/>
            <person name="Niskanen T."/>
            <person name="Noordeloos M.E."/>
            <person name="Ohm R.A."/>
            <person name="Ortiz-Santana B."/>
            <person name="Ovrebo C."/>
            <person name="Racz N."/>
            <person name="Riley R."/>
            <person name="Savchenko A."/>
            <person name="Shiryaev A."/>
            <person name="Soop K."/>
            <person name="Spirin V."/>
            <person name="Szebenyi C."/>
            <person name="Tomsovsky M."/>
            <person name="Tulloss R.E."/>
            <person name="Uehling J."/>
            <person name="Grigoriev I.V."/>
            <person name="Vagvolgyi C."/>
            <person name="Papp T."/>
            <person name="Martin F.M."/>
            <person name="Miettinen O."/>
            <person name="Hibbett D.S."/>
            <person name="Nagy L.G."/>
        </authorList>
    </citation>
    <scope>NUCLEOTIDE SEQUENCE [LARGE SCALE GENOMIC DNA]</scope>
    <source>
        <strain evidence="11 12">FP101781</strain>
    </source>
</reference>
<feature type="domain" description="Inhibitor I9" evidence="10">
    <location>
        <begin position="65"/>
        <end position="110"/>
    </location>
</feature>
<dbReference type="Gene3D" id="3.40.50.200">
    <property type="entry name" value="Peptidase S8/S53 domain"/>
    <property type="match status" value="1"/>
</dbReference>
<dbReference type="InterPro" id="IPR034193">
    <property type="entry name" value="PCSK9_ProteinaseK-like"/>
</dbReference>
<evidence type="ECO:0000256" key="5">
    <source>
        <dbReference type="PROSITE-ProRule" id="PRU01240"/>
    </source>
</evidence>
<dbReference type="InterPro" id="IPR037045">
    <property type="entry name" value="S8pro/Inhibitor_I9_sf"/>
</dbReference>
<name>A0A4Y7S8M8_COPMI</name>
<evidence type="ECO:0000259" key="9">
    <source>
        <dbReference type="Pfam" id="PF00082"/>
    </source>
</evidence>
<dbReference type="Proteomes" id="UP000298030">
    <property type="component" value="Unassembled WGS sequence"/>
</dbReference>
<feature type="active site" description="Charge relay system" evidence="5">
    <location>
        <position position="159"/>
    </location>
</feature>
<dbReference type="AlphaFoldDB" id="A0A4Y7S8M8"/>
<dbReference type="PRINTS" id="PR00723">
    <property type="entry name" value="SUBTILISIN"/>
</dbReference>
<dbReference type="PROSITE" id="PS51892">
    <property type="entry name" value="SUBTILASE"/>
    <property type="match status" value="1"/>
</dbReference>
<feature type="signal peptide" evidence="8">
    <location>
        <begin position="1"/>
        <end position="18"/>
    </location>
</feature>
<dbReference type="InterPro" id="IPR015500">
    <property type="entry name" value="Peptidase_S8_subtilisin-rel"/>
</dbReference>
<dbReference type="Pfam" id="PF05922">
    <property type="entry name" value="Inhibitor_I9"/>
    <property type="match status" value="1"/>
</dbReference>
<keyword evidence="8" id="KW-0732">Signal</keyword>
<evidence type="ECO:0000313" key="11">
    <source>
        <dbReference type="EMBL" id="TEB17672.1"/>
    </source>
</evidence>
<dbReference type="GO" id="GO:0006508">
    <property type="term" value="P:proteolysis"/>
    <property type="evidence" value="ECO:0007669"/>
    <property type="project" value="UniProtKB-KW"/>
</dbReference>
<dbReference type="PANTHER" id="PTHR43806">
    <property type="entry name" value="PEPTIDASE S8"/>
    <property type="match status" value="1"/>
</dbReference>
<feature type="compositionally biased region" description="Polar residues" evidence="7">
    <location>
        <begin position="179"/>
        <end position="188"/>
    </location>
</feature>
<dbReference type="InterPro" id="IPR023828">
    <property type="entry name" value="Peptidase_S8_Ser-AS"/>
</dbReference>
<evidence type="ECO:0000256" key="7">
    <source>
        <dbReference type="SAM" id="MobiDB-lite"/>
    </source>
</evidence>
<dbReference type="CDD" id="cd04077">
    <property type="entry name" value="Peptidases_S8_PCSK9_ProteinaseK_like"/>
    <property type="match status" value="1"/>
</dbReference>
<evidence type="ECO:0000313" key="12">
    <source>
        <dbReference type="Proteomes" id="UP000298030"/>
    </source>
</evidence>
<accession>A0A4Y7S8M8</accession>
<dbReference type="Gene3D" id="3.30.70.80">
    <property type="entry name" value="Peptidase S8 propeptide/proteinase inhibitor I9"/>
    <property type="match status" value="1"/>
</dbReference>
<dbReference type="PANTHER" id="PTHR43806:SF58">
    <property type="entry name" value="ALKALINE PROTEASE 1-RELATED"/>
    <property type="match status" value="1"/>
</dbReference>
<evidence type="ECO:0000256" key="6">
    <source>
        <dbReference type="RuleBase" id="RU003355"/>
    </source>
</evidence>
<dbReference type="InterPro" id="IPR050131">
    <property type="entry name" value="Peptidase_S8_subtilisin-like"/>
</dbReference>
<dbReference type="SUPFAM" id="SSF54897">
    <property type="entry name" value="Protease propeptides/inhibitors"/>
    <property type="match status" value="1"/>
</dbReference>
<dbReference type="PROSITE" id="PS00136">
    <property type="entry name" value="SUBTILASE_ASP"/>
    <property type="match status" value="1"/>
</dbReference>
<evidence type="ECO:0000256" key="3">
    <source>
        <dbReference type="ARBA" id="ARBA00022801"/>
    </source>
</evidence>
<feature type="chain" id="PRO_5021251971" evidence="8">
    <location>
        <begin position="19"/>
        <end position="403"/>
    </location>
</feature>
<dbReference type="InterPro" id="IPR036852">
    <property type="entry name" value="Peptidase_S8/S53_dom_sf"/>
</dbReference>
<evidence type="ECO:0000256" key="4">
    <source>
        <dbReference type="ARBA" id="ARBA00022825"/>
    </source>
</evidence>
<comment type="caution">
    <text evidence="11">The sequence shown here is derived from an EMBL/GenBank/DDBJ whole genome shotgun (WGS) entry which is preliminary data.</text>
</comment>
<organism evidence="11 12">
    <name type="scientific">Coprinellus micaceus</name>
    <name type="common">Glistening ink-cap mushroom</name>
    <name type="synonym">Coprinus micaceus</name>
    <dbReference type="NCBI Taxonomy" id="71717"/>
    <lineage>
        <taxon>Eukaryota</taxon>
        <taxon>Fungi</taxon>
        <taxon>Dikarya</taxon>
        <taxon>Basidiomycota</taxon>
        <taxon>Agaricomycotina</taxon>
        <taxon>Agaricomycetes</taxon>
        <taxon>Agaricomycetidae</taxon>
        <taxon>Agaricales</taxon>
        <taxon>Agaricineae</taxon>
        <taxon>Psathyrellaceae</taxon>
        <taxon>Coprinellus</taxon>
    </lineage>
</organism>
<keyword evidence="4 5" id="KW-0720">Serine protease</keyword>
<dbReference type="InterPro" id="IPR000209">
    <property type="entry name" value="Peptidase_S8/S53_dom"/>
</dbReference>
<dbReference type="PROSITE" id="PS00137">
    <property type="entry name" value="SUBTILASE_HIS"/>
    <property type="match status" value="1"/>
</dbReference>
<evidence type="ECO:0000256" key="8">
    <source>
        <dbReference type="SAM" id="SignalP"/>
    </source>
</evidence>
<dbReference type="GO" id="GO:0005615">
    <property type="term" value="C:extracellular space"/>
    <property type="evidence" value="ECO:0007669"/>
    <property type="project" value="TreeGrafter"/>
</dbReference>
<dbReference type="OrthoDB" id="19448at2759"/>
<proteinExistence type="inferred from homology"/>
<feature type="domain" description="Peptidase S8/S53" evidence="9">
    <location>
        <begin position="150"/>
        <end position="381"/>
    </location>
</feature>
<dbReference type="EMBL" id="QPFP01000297">
    <property type="protein sequence ID" value="TEB17672.1"/>
    <property type="molecule type" value="Genomic_DNA"/>
</dbReference>